<evidence type="ECO:0000256" key="1">
    <source>
        <dbReference type="SAM" id="MobiDB-lite"/>
    </source>
</evidence>
<dbReference type="EMBL" id="JBHUGZ010000012">
    <property type="protein sequence ID" value="MFD1984453.1"/>
    <property type="molecule type" value="Genomic_DNA"/>
</dbReference>
<accession>A0ABW4UAC0</accession>
<keyword evidence="4" id="KW-1185">Reference proteome</keyword>
<feature type="region of interest" description="Disordered" evidence="1">
    <location>
        <begin position="1"/>
        <end position="31"/>
    </location>
</feature>
<name>A0ABW4UAC0_9HYPH</name>
<dbReference type="Gene3D" id="1.10.8.1050">
    <property type="entry name" value="Antitoxin VbhA-like"/>
    <property type="match status" value="1"/>
</dbReference>
<reference evidence="4" key="1">
    <citation type="journal article" date="2019" name="Int. J. Syst. Evol. Microbiol.">
        <title>The Global Catalogue of Microorganisms (GCM) 10K type strain sequencing project: providing services to taxonomists for standard genome sequencing and annotation.</title>
        <authorList>
            <consortium name="The Broad Institute Genomics Platform"/>
            <consortium name="The Broad Institute Genome Sequencing Center for Infectious Disease"/>
            <person name="Wu L."/>
            <person name="Ma J."/>
        </authorList>
    </citation>
    <scope>NUCLEOTIDE SEQUENCE [LARGE SCALE GENOMIC DNA]</scope>
    <source>
        <strain evidence="4">CGMCC 1.16225</strain>
    </source>
</reference>
<feature type="domain" description="Antitoxin VbhA" evidence="2">
    <location>
        <begin position="30"/>
        <end position="76"/>
    </location>
</feature>
<dbReference type="CDD" id="cd11586">
    <property type="entry name" value="VbhA_like"/>
    <property type="match status" value="1"/>
</dbReference>
<dbReference type="Pfam" id="PF18495">
    <property type="entry name" value="VbhA"/>
    <property type="match status" value="1"/>
</dbReference>
<organism evidence="3 4">
    <name type="scientific">Mesorhizobium newzealandense</name>
    <dbReference type="NCBI Taxonomy" id="1300302"/>
    <lineage>
        <taxon>Bacteria</taxon>
        <taxon>Pseudomonadati</taxon>
        <taxon>Pseudomonadota</taxon>
        <taxon>Alphaproteobacteria</taxon>
        <taxon>Hyphomicrobiales</taxon>
        <taxon>Phyllobacteriaceae</taxon>
        <taxon>Mesorhizobium</taxon>
    </lineage>
</organism>
<dbReference type="RefSeq" id="WP_143748890.1">
    <property type="nucleotide sequence ID" value="NZ_JBHUGZ010000012.1"/>
</dbReference>
<dbReference type="Proteomes" id="UP001597405">
    <property type="component" value="Unassembled WGS sequence"/>
</dbReference>
<evidence type="ECO:0000313" key="4">
    <source>
        <dbReference type="Proteomes" id="UP001597405"/>
    </source>
</evidence>
<dbReference type="InterPro" id="IPR033788">
    <property type="entry name" value="VbhA-like"/>
</dbReference>
<proteinExistence type="predicted"/>
<evidence type="ECO:0000313" key="3">
    <source>
        <dbReference type="EMBL" id="MFD1984453.1"/>
    </source>
</evidence>
<comment type="caution">
    <text evidence="3">The sequence shown here is derived from an EMBL/GenBank/DDBJ whole genome shotgun (WGS) entry which is preliminary data.</text>
</comment>
<gene>
    <name evidence="3" type="ORF">ACFSOZ_17735</name>
</gene>
<dbReference type="InterPro" id="IPR043038">
    <property type="entry name" value="VbhA_sf"/>
</dbReference>
<dbReference type="InterPro" id="IPR041535">
    <property type="entry name" value="VbhA"/>
</dbReference>
<evidence type="ECO:0000259" key="2">
    <source>
        <dbReference type="Pfam" id="PF18495"/>
    </source>
</evidence>
<protein>
    <submittedName>
        <fullName evidence="3">Antitoxin VbhA family protein</fullName>
    </submittedName>
</protein>
<sequence length="81" mass="9210">MGKIAVKNRSMDDSRLSESLNPGSFGKHSRHEDMRQIAAISGFEGLTPSPAFKALRERYISGEISIKEFRKEIDSRWKRNG</sequence>